<evidence type="ECO:0000313" key="3">
    <source>
        <dbReference type="EMBL" id="PZM08861.1"/>
    </source>
</evidence>
<accession>A0A2W4C7C6</accession>
<comment type="caution">
    <text evidence="3">The sequence shown here is derived from an EMBL/GenBank/DDBJ whole genome shotgun (WGS) entry which is preliminary data.</text>
</comment>
<dbReference type="PANTHER" id="PTHR21017:SF17">
    <property type="entry name" value="PROTEIN NIPSNAP"/>
    <property type="match status" value="1"/>
</dbReference>
<dbReference type="Gene3D" id="3.30.70.100">
    <property type="match status" value="1"/>
</dbReference>
<dbReference type="InterPro" id="IPR012577">
    <property type="entry name" value="NIPSNAP"/>
</dbReference>
<name>A0A2W4C7C6_9HYPH</name>
<keyword evidence="4" id="KW-1185">Reference proteome</keyword>
<dbReference type="RefSeq" id="WP_111163551.1">
    <property type="nucleotide sequence ID" value="NZ_PCDP01000065.1"/>
</dbReference>
<protein>
    <submittedName>
        <fullName evidence="3">NIPSNAP family protein</fullName>
    </submittedName>
</protein>
<proteinExistence type="inferred from homology"/>
<dbReference type="EMBL" id="PCDP01000065">
    <property type="protein sequence ID" value="PZM08861.1"/>
    <property type="molecule type" value="Genomic_DNA"/>
</dbReference>
<sequence length="115" mass="13155">MYYEIRTYRLRNGAVPAYLKVVEAEGIAVQKKHLGELVGYFFSEIGPVNEIVHIWAFASLDERDRRRVALMADPAWQAFLPKIRDLIDLAENKIMKPARFSPLGGDRQGVSRHEA</sequence>
<comment type="similarity">
    <text evidence="1">Belongs to the NipSnap family.</text>
</comment>
<reference evidence="3 4" key="1">
    <citation type="journal article" date="2018" name="Sci. Rep.">
        <title>Rhizobium tumorigenes sp. nov., a novel plant tumorigenic bacterium isolated from cane gall tumors on thornless blackberry.</title>
        <authorList>
            <person name="Kuzmanovi N."/>
            <person name="Smalla K."/>
            <person name="Gronow S."/>
            <person name="PuBawska J."/>
        </authorList>
    </citation>
    <scope>NUCLEOTIDE SEQUENCE [LARGE SCALE GENOMIC DNA]</scope>
    <source>
        <strain evidence="3 4">CCBAU 85046</strain>
    </source>
</reference>
<evidence type="ECO:0000259" key="2">
    <source>
        <dbReference type="Pfam" id="PF07978"/>
    </source>
</evidence>
<organism evidence="3 4">
    <name type="scientific">Rhizobium tubonense</name>
    <dbReference type="NCBI Taxonomy" id="484088"/>
    <lineage>
        <taxon>Bacteria</taxon>
        <taxon>Pseudomonadati</taxon>
        <taxon>Pseudomonadota</taxon>
        <taxon>Alphaproteobacteria</taxon>
        <taxon>Hyphomicrobiales</taxon>
        <taxon>Rhizobiaceae</taxon>
        <taxon>Rhizobium/Agrobacterium group</taxon>
        <taxon>Rhizobium</taxon>
    </lineage>
</organism>
<dbReference type="OrthoDB" id="4124121at2"/>
<dbReference type="Proteomes" id="UP000248925">
    <property type="component" value="Unassembled WGS sequence"/>
</dbReference>
<evidence type="ECO:0000313" key="4">
    <source>
        <dbReference type="Proteomes" id="UP000248925"/>
    </source>
</evidence>
<dbReference type="InterPro" id="IPR051557">
    <property type="entry name" value="NipSnap_domain"/>
</dbReference>
<gene>
    <name evidence="3" type="ORF">CPY51_27935</name>
</gene>
<dbReference type="SUPFAM" id="SSF54909">
    <property type="entry name" value="Dimeric alpha+beta barrel"/>
    <property type="match status" value="1"/>
</dbReference>
<feature type="domain" description="NIPSNAP" evidence="2">
    <location>
        <begin position="3"/>
        <end position="102"/>
    </location>
</feature>
<dbReference type="AlphaFoldDB" id="A0A2W4C7C6"/>
<dbReference type="Pfam" id="PF07978">
    <property type="entry name" value="NIPSNAP"/>
    <property type="match status" value="1"/>
</dbReference>
<evidence type="ECO:0000256" key="1">
    <source>
        <dbReference type="ARBA" id="ARBA00005291"/>
    </source>
</evidence>
<dbReference type="PANTHER" id="PTHR21017">
    <property type="entry name" value="NIPSNAP-RELATED"/>
    <property type="match status" value="1"/>
</dbReference>
<dbReference type="InterPro" id="IPR011008">
    <property type="entry name" value="Dimeric_a/b-barrel"/>
</dbReference>